<organism evidence="1 2">
    <name type="scientific">Vulcanisaeta moutnovskia (strain 768-28)</name>
    <dbReference type="NCBI Taxonomy" id="985053"/>
    <lineage>
        <taxon>Archaea</taxon>
        <taxon>Thermoproteota</taxon>
        <taxon>Thermoprotei</taxon>
        <taxon>Thermoproteales</taxon>
        <taxon>Thermoproteaceae</taxon>
        <taxon>Vulcanisaeta</taxon>
    </lineage>
</organism>
<dbReference type="Proteomes" id="UP000007485">
    <property type="component" value="Chromosome"/>
</dbReference>
<sequence length="63" mass="7403">MIKAMAVILRIPETNKAITKGKWTFLHVEEFHETKPKEEVLRRLPYIEELITIARNILSKGKE</sequence>
<accession>F0QWJ9</accession>
<evidence type="ECO:0000313" key="1">
    <source>
        <dbReference type="EMBL" id="ADY01047.1"/>
    </source>
</evidence>
<dbReference type="AlphaFoldDB" id="F0QWJ9"/>
<dbReference type="HOGENOM" id="CLU_2875294_0_0_2"/>
<dbReference type="KEGG" id="vmo:VMUT_0837"/>
<proteinExistence type="predicted"/>
<keyword evidence="2" id="KW-1185">Reference proteome</keyword>
<protein>
    <submittedName>
        <fullName evidence="1">Uncharacterized protein</fullName>
    </submittedName>
</protein>
<name>F0QWJ9_VULM7</name>
<reference evidence="1 2" key="1">
    <citation type="journal article" date="2011" name="J. Bacteriol.">
        <title>Complete genome sequence of 'Vulcanisaeta moutnovskia' strain 768-28, a novel member of the hyperthermophilic crenarchaeal genus vulcanisaeta.</title>
        <authorList>
            <person name="Gumerov V.M."/>
            <person name="Mardanov A.V."/>
            <person name="Beletsky A.V."/>
            <person name="Prokofeva M.I."/>
            <person name="Bonch-Osmolovskaya E.A."/>
            <person name="Ravin N.V."/>
            <person name="Skryabin K.G."/>
        </authorList>
    </citation>
    <scope>NUCLEOTIDE SEQUENCE [LARGE SCALE GENOMIC DNA]</scope>
    <source>
        <strain evidence="1 2">768-28</strain>
    </source>
</reference>
<dbReference type="EMBL" id="CP002529">
    <property type="protein sequence ID" value="ADY01047.1"/>
    <property type="molecule type" value="Genomic_DNA"/>
</dbReference>
<dbReference type="RefSeq" id="WP_013604209.1">
    <property type="nucleotide sequence ID" value="NC_015151.1"/>
</dbReference>
<dbReference type="GeneID" id="10288489"/>
<dbReference type="eggNOG" id="arCOG03721">
    <property type="taxonomic scope" value="Archaea"/>
</dbReference>
<gene>
    <name evidence="1" type="ordered locus">VMUT_0837</name>
</gene>
<evidence type="ECO:0000313" key="2">
    <source>
        <dbReference type="Proteomes" id="UP000007485"/>
    </source>
</evidence>